<evidence type="ECO:0000256" key="1">
    <source>
        <dbReference type="ARBA" id="ARBA00023015"/>
    </source>
</evidence>
<proteinExistence type="predicted"/>
<evidence type="ECO:0000259" key="4">
    <source>
        <dbReference type="PROSITE" id="PS50995"/>
    </source>
</evidence>
<dbReference type="OrthoDB" id="9806864at2"/>
<dbReference type="PANTHER" id="PTHR42756">
    <property type="entry name" value="TRANSCRIPTIONAL REGULATOR, MARR"/>
    <property type="match status" value="1"/>
</dbReference>
<dbReference type="EMBL" id="CP006842">
    <property type="protein sequence ID" value="AHW63029.1"/>
    <property type="molecule type" value="Genomic_DNA"/>
</dbReference>
<keyword evidence="3" id="KW-0804">Transcription</keyword>
<evidence type="ECO:0000313" key="6">
    <source>
        <dbReference type="Proteomes" id="UP000023703"/>
    </source>
</evidence>
<evidence type="ECO:0000313" key="5">
    <source>
        <dbReference type="EMBL" id="AHW63029.1"/>
    </source>
</evidence>
<protein>
    <recommendedName>
        <fullName evidence="4">HTH marR-type domain-containing protein</fullName>
    </recommendedName>
</protein>
<accession>X5DNZ8</accession>
<dbReference type="GO" id="GO:0003677">
    <property type="term" value="F:DNA binding"/>
    <property type="evidence" value="ECO:0007669"/>
    <property type="project" value="UniProtKB-KW"/>
</dbReference>
<dbReference type="PROSITE" id="PS50995">
    <property type="entry name" value="HTH_MARR_2"/>
    <property type="match status" value="1"/>
</dbReference>
<dbReference type="InterPro" id="IPR036390">
    <property type="entry name" value="WH_DNA-bd_sf"/>
</dbReference>
<dbReference type="HOGENOM" id="CLU_083287_4_4_11"/>
<reference evidence="5 6" key="1">
    <citation type="journal article" date="2015" name="Int. J. Syst. Evol. Microbiol.">
        <title>Revisiting Corynebacterium glyciniphilum (ex Kubota et al., 1972) sp. nov., nom. rev., isolated from putrefied banana.</title>
        <authorList>
            <person name="Al-Dilaimi A."/>
            <person name="Bednarz H."/>
            <person name="Lomker A."/>
            <person name="Niehaus K."/>
            <person name="Kalinowski J."/>
            <person name="Ruckert C."/>
        </authorList>
    </citation>
    <scope>NUCLEOTIDE SEQUENCE [LARGE SCALE GENOMIC DNA]</scope>
    <source>
        <strain evidence="5">AJ 3170</strain>
    </source>
</reference>
<keyword evidence="6" id="KW-1185">Reference proteome</keyword>
<keyword evidence="1" id="KW-0805">Transcription regulation</keyword>
<keyword evidence="2" id="KW-0238">DNA-binding</keyword>
<dbReference type="RefSeq" id="WP_038546017.1">
    <property type="nucleotide sequence ID" value="NZ_CP006842.1"/>
</dbReference>
<gene>
    <name evidence="5" type="ORF">CGLY_02905</name>
</gene>
<dbReference type="Proteomes" id="UP000023703">
    <property type="component" value="Chromosome"/>
</dbReference>
<dbReference type="AlphaFoldDB" id="X5DNZ8"/>
<dbReference type="Pfam" id="PF12802">
    <property type="entry name" value="MarR_2"/>
    <property type="match status" value="1"/>
</dbReference>
<dbReference type="InterPro" id="IPR000835">
    <property type="entry name" value="HTH_MarR-typ"/>
</dbReference>
<feature type="domain" description="HTH marR-type" evidence="4">
    <location>
        <begin position="9"/>
        <end position="141"/>
    </location>
</feature>
<dbReference type="Gene3D" id="1.10.10.10">
    <property type="entry name" value="Winged helix-like DNA-binding domain superfamily/Winged helix DNA-binding domain"/>
    <property type="match status" value="1"/>
</dbReference>
<evidence type="ECO:0000256" key="2">
    <source>
        <dbReference type="ARBA" id="ARBA00023125"/>
    </source>
</evidence>
<organism evidence="5 6">
    <name type="scientific">Corynebacterium glyciniphilum AJ 3170</name>
    <dbReference type="NCBI Taxonomy" id="1404245"/>
    <lineage>
        <taxon>Bacteria</taxon>
        <taxon>Bacillati</taxon>
        <taxon>Actinomycetota</taxon>
        <taxon>Actinomycetes</taxon>
        <taxon>Mycobacteriales</taxon>
        <taxon>Corynebacteriaceae</taxon>
        <taxon>Corynebacterium</taxon>
    </lineage>
</organism>
<dbReference type="eggNOG" id="COG1846">
    <property type="taxonomic scope" value="Bacteria"/>
</dbReference>
<dbReference type="InterPro" id="IPR036388">
    <property type="entry name" value="WH-like_DNA-bd_sf"/>
</dbReference>
<dbReference type="SMART" id="SM00347">
    <property type="entry name" value="HTH_MARR"/>
    <property type="match status" value="1"/>
</dbReference>
<dbReference type="PANTHER" id="PTHR42756:SF1">
    <property type="entry name" value="TRANSCRIPTIONAL REPRESSOR OF EMRAB OPERON"/>
    <property type="match status" value="1"/>
</dbReference>
<dbReference type="KEGG" id="cgy:CGLY_02905"/>
<name>X5DNZ8_9CORY</name>
<dbReference type="STRING" id="1404245.CGLY_02905"/>
<sequence length="145" mass="15914">MTQEPVALGTLIGYQLKEAQSILRARMDETLRPLGLTTPQYVCLELLRRNPGASNSELARHAFVTRQTMSTLLRGLQDRGLVERPTTAPSGRSLPTRLTADGDRLLDAAWGDVQVIETHMVSRLSAEQRAELHAALASCIDALHS</sequence>
<dbReference type="GO" id="GO:0003700">
    <property type="term" value="F:DNA-binding transcription factor activity"/>
    <property type="evidence" value="ECO:0007669"/>
    <property type="project" value="InterPro"/>
</dbReference>
<evidence type="ECO:0000256" key="3">
    <source>
        <dbReference type="ARBA" id="ARBA00023163"/>
    </source>
</evidence>
<dbReference type="SUPFAM" id="SSF46785">
    <property type="entry name" value="Winged helix' DNA-binding domain"/>
    <property type="match status" value="1"/>
</dbReference>